<feature type="domain" description="Solute-binding protein family 3/N-terminal" evidence="6">
    <location>
        <begin position="37"/>
        <end position="272"/>
    </location>
</feature>
<feature type="chain" id="PRO_5021437833" evidence="5">
    <location>
        <begin position="26"/>
        <end position="277"/>
    </location>
</feature>
<evidence type="ECO:0000256" key="5">
    <source>
        <dbReference type="SAM" id="SignalP"/>
    </source>
</evidence>
<dbReference type="GO" id="GO:0030313">
    <property type="term" value="C:cell envelope"/>
    <property type="evidence" value="ECO:0007669"/>
    <property type="project" value="UniProtKB-SubCell"/>
</dbReference>
<comment type="subcellular location">
    <subcellularLocation>
        <location evidence="1">Cell envelope</location>
    </subcellularLocation>
</comment>
<evidence type="ECO:0000256" key="2">
    <source>
        <dbReference type="ARBA" id="ARBA00010333"/>
    </source>
</evidence>
<sequence>MTKLNRMVAAAVALAVTLVASTANAGAVLDRVLAAKTLKVAVGADWPPMSFLNDKHELDGFDVDVAKGIGERLGVKVQFVTPGWDIITAGNWQGRWDLAMGQMTPTKKRAETFSFPAVYIYASAVAAVHKDSKATKISDLDGKVVGVAANTTTESYANHILTPDWLDATPVKYQFNPGKVKTYESSNMAFDDLRLGDGARLDAVLAGDSQVRTAIRSGYPIKQLGGSLFSAPAVLATVHGDKEFDGKLATALKSMREDGTLSKLSNKWYGADRTIAE</sequence>
<comment type="caution">
    <text evidence="7">The sequence shown here is derived from an EMBL/GenBank/DDBJ whole genome shotgun (WGS) entry which is preliminary data.</text>
</comment>
<dbReference type="OrthoDB" id="7248418at2"/>
<evidence type="ECO:0000259" key="6">
    <source>
        <dbReference type="SMART" id="SM00062"/>
    </source>
</evidence>
<name>A0A4Y9L3C9_9BRAD</name>
<proteinExistence type="inferred from homology"/>
<reference evidence="7 8" key="1">
    <citation type="submission" date="2019-03" db="EMBL/GenBank/DDBJ databases">
        <title>Bradyrhizobium diversity isolated from nodules of Chamaecrista fasciculata.</title>
        <authorList>
            <person name="Klepa M.S."/>
            <person name="Urquiaga M.O."/>
            <person name="Hungria M."/>
            <person name="Delamuta J.R."/>
        </authorList>
    </citation>
    <scope>NUCLEOTIDE SEQUENCE [LARGE SCALE GENOMIC DNA]</scope>
    <source>
        <strain evidence="7 8">CNPSo 3448</strain>
    </source>
</reference>
<feature type="signal peptide" evidence="5">
    <location>
        <begin position="1"/>
        <end position="25"/>
    </location>
</feature>
<dbReference type="PROSITE" id="PS01039">
    <property type="entry name" value="SBP_BACTERIAL_3"/>
    <property type="match status" value="1"/>
</dbReference>
<organism evidence="7 8">
    <name type="scientific">Bradyrhizobium niftali</name>
    <dbReference type="NCBI Taxonomy" id="2560055"/>
    <lineage>
        <taxon>Bacteria</taxon>
        <taxon>Pseudomonadati</taxon>
        <taxon>Pseudomonadota</taxon>
        <taxon>Alphaproteobacteria</taxon>
        <taxon>Hyphomicrobiales</taxon>
        <taxon>Nitrobacteraceae</taxon>
        <taxon>Bradyrhizobium</taxon>
    </lineage>
</organism>
<evidence type="ECO:0000256" key="3">
    <source>
        <dbReference type="ARBA" id="ARBA00022729"/>
    </source>
</evidence>
<dbReference type="Proteomes" id="UP000297966">
    <property type="component" value="Unassembled WGS sequence"/>
</dbReference>
<dbReference type="AlphaFoldDB" id="A0A4Y9L3C9"/>
<dbReference type="InterPro" id="IPR001638">
    <property type="entry name" value="Solute-binding_3/MltF_N"/>
</dbReference>
<evidence type="ECO:0000313" key="8">
    <source>
        <dbReference type="Proteomes" id="UP000297966"/>
    </source>
</evidence>
<comment type="similarity">
    <text evidence="2 4">Belongs to the bacterial solute-binding protein 3 family.</text>
</comment>
<dbReference type="PANTHER" id="PTHR35936:SF19">
    <property type="entry name" value="AMINO-ACID-BINDING PROTEIN YXEM-RELATED"/>
    <property type="match status" value="1"/>
</dbReference>
<evidence type="ECO:0000256" key="1">
    <source>
        <dbReference type="ARBA" id="ARBA00004196"/>
    </source>
</evidence>
<keyword evidence="3 5" id="KW-0732">Signal</keyword>
<protein>
    <submittedName>
        <fullName evidence="7">Transporter substrate-binding domain-containing protein</fullName>
    </submittedName>
</protein>
<dbReference type="InterPro" id="IPR018313">
    <property type="entry name" value="SBP_3_CS"/>
</dbReference>
<dbReference type="PANTHER" id="PTHR35936">
    <property type="entry name" value="MEMBRANE-BOUND LYTIC MUREIN TRANSGLYCOSYLASE F"/>
    <property type="match status" value="1"/>
</dbReference>
<dbReference type="SMART" id="SM00062">
    <property type="entry name" value="PBPb"/>
    <property type="match status" value="1"/>
</dbReference>
<dbReference type="Pfam" id="PF00497">
    <property type="entry name" value="SBP_bac_3"/>
    <property type="match status" value="1"/>
</dbReference>
<dbReference type="EMBL" id="SPQT01000053">
    <property type="protein sequence ID" value="TFV37339.1"/>
    <property type="molecule type" value="Genomic_DNA"/>
</dbReference>
<dbReference type="RefSeq" id="WP_135179401.1">
    <property type="nucleotide sequence ID" value="NZ_SPQT01000053.1"/>
</dbReference>
<gene>
    <name evidence="7" type="ORF">E4K65_43980</name>
</gene>
<dbReference type="SUPFAM" id="SSF53850">
    <property type="entry name" value="Periplasmic binding protein-like II"/>
    <property type="match status" value="1"/>
</dbReference>
<dbReference type="Gene3D" id="3.40.190.10">
    <property type="entry name" value="Periplasmic binding protein-like II"/>
    <property type="match status" value="2"/>
</dbReference>
<keyword evidence="8" id="KW-1185">Reference proteome</keyword>
<evidence type="ECO:0000256" key="4">
    <source>
        <dbReference type="RuleBase" id="RU003744"/>
    </source>
</evidence>
<accession>A0A4Y9L3C9</accession>
<evidence type="ECO:0000313" key="7">
    <source>
        <dbReference type="EMBL" id="TFV37339.1"/>
    </source>
</evidence>